<sequence>MNRRMVLAASGAVLAGGAGCLEDEDPDQDPDPAENDAYVRPDDDPETVPPELVCDDDEFERRSGWIDEDDLQWGDLTDEDGEVVFELRTDSLEVSRGEDVTFTLRNVSGAQQETGNIHKANFDVYTEAGWQDPRGWPDGVPKPITDELWTWSPGESHEVTFEMTEQGVVDGAYHAHHDDLVTCPDLPPGRYRFATAAPDQGDVAVAFDLVE</sequence>
<dbReference type="OrthoDB" id="337997at2157"/>
<feature type="compositionally biased region" description="Acidic residues" evidence="1">
    <location>
        <begin position="21"/>
        <end position="34"/>
    </location>
</feature>
<dbReference type="PROSITE" id="PS51257">
    <property type="entry name" value="PROKAR_LIPOPROTEIN"/>
    <property type="match status" value="1"/>
</dbReference>
<evidence type="ECO:0000256" key="1">
    <source>
        <dbReference type="SAM" id="MobiDB-lite"/>
    </source>
</evidence>
<accession>A0A343TIP7</accession>
<keyword evidence="3" id="KW-1185">Reference proteome</keyword>
<dbReference type="AlphaFoldDB" id="A0A343TIP7"/>
<dbReference type="KEGG" id="hdf:AArcSl_1338"/>
<gene>
    <name evidence="2" type="ORF">AArcSl_1338</name>
</gene>
<dbReference type="SUPFAM" id="SSF49503">
    <property type="entry name" value="Cupredoxins"/>
    <property type="match status" value="1"/>
</dbReference>
<feature type="region of interest" description="Disordered" evidence="1">
    <location>
        <begin position="17"/>
        <end position="56"/>
    </location>
</feature>
<dbReference type="Proteomes" id="UP000263012">
    <property type="component" value="Chromosome"/>
</dbReference>
<evidence type="ECO:0000313" key="3">
    <source>
        <dbReference type="Proteomes" id="UP000263012"/>
    </source>
</evidence>
<dbReference type="GeneID" id="37877686"/>
<protein>
    <submittedName>
        <fullName evidence="2">Uncharacterized protein</fullName>
    </submittedName>
</protein>
<reference evidence="3" key="1">
    <citation type="submission" date="2017-11" db="EMBL/GenBank/DDBJ databases">
        <title>Phenotypic and genomic properties of facultatively anaerobic sulfur-reducing natronoarchaea from hypersaline soda lakes.</title>
        <authorList>
            <person name="Sorokin D.Y."/>
            <person name="Kublanov I.V."/>
            <person name="Roman P."/>
            <person name="Sinninghe Damste J.S."/>
            <person name="Golyshin P.N."/>
            <person name="Rojo D."/>
            <person name="Ciordia S."/>
            <person name="Mena M.D.C."/>
            <person name="Ferrer M."/>
            <person name="Messina E."/>
            <person name="Smedile F."/>
            <person name="La Spada G."/>
            <person name="La Cono V."/>
            <person name="Yakimov M.M."/>
        </authorList>
    </citation>
    <scope>NUCLEOTIDE SEQUENCE [LARGE SCALE GENOMIC DNA]</scope>
    <source>
        <strain evidence="3">AArc-Sl</strain>
    </source>
</reference>
<proteinExistence type="predicted"/>
<dbReference type="InterPro" id="IPR008972">
    <property type="entry name" value="Cupredoxin"/>
</dbReference>
<organism evidence="2 3">
    <name type="scientific">Halalkaliarchaeum desulfuricum</name>
    <dbReference type="NCBI Taxonomy" id="2055893"/>
    <lineage>
        <taxon>Archaea</taxon>
        <taxon>Methanobacteriati</taxon>
        <taxon>Methanobacteriota</taxon>
        <taxon>Stenosarchaea group</taxon>
        <taxon>Halobacteria</taxon>
        <taxon>Halobacteriales</taxon>
        <taxon>Haloferacaceae</taxon>
        <taxon>Halalkaliarchaeum</taxon>
    </lineage>
</organism>
<dbReference type="RefSeq" id="WP_119816777.1">
    <property type="nucleotide sequence ID" value="NZ_CP025066.1"/>
</dbReference>
<name>A0A343TIP7_9EURY</name>
<dbReference type="EMBL" id="CP025066">
    <property type="protein sequence ID" value="AUX08969.1"/>
    <property type="molecule type" value="Genomic_DNA"/>
</dbReference>
<evidence type="ECO:0000313" key="2">
    <source>
        <dbReference type="EMBL" id="AUX08969.1"/>
    </source>
</evidence>